<gene>
    <name evidence="5" type="ORF">DCAF_LOCUS26368</name>
</gene>
<dbReference type="PROSITE" id="PS50893">
    <property type="entry name" value="ABC_TRANSPORTER_2"/>
    <property type="match status" value="1"/>
</dbReference>
<dbReference type="PANTHER" id="PTHR43394">
    <property type="entry name" value="ATP-DEPENDENT PERMEASE MDL1, MITOCHONDRIAL"/>
    <property type="match status" value="1"/>
</dbReference>
<dbReference type="InterPro" id="IPR017871">
    <property type="entry name" value="ABC_transporter-like_CS"/>
</dbReference>
<dbReference type="AlphaFoldDB" id="A0AAV1SU70"/>
<feature type="domain" description="ABC transporter" evidence="4">
    <location>
        <begin position="1"/>
        <end position="207"/>
    </location>
</feature>
<dbReference type="GO" id="GO:0005524">
    <property type="term" value="F:ATP binding"/>
    <property type="evidence" value="ECO:0007669"/>
    <property type="project" value="InterPro"/>
</dbReference>
<dbReference type="Gene3D" id="3.40.50.300">
    <property type="entry name" value="P-loop containing nucleotide triphosphate hydrolases"/>
    <property type="match status" value="1"/>
</dbReference>
<keyword evidence="3" id="KW-0472">Membrane</keyword>
<protein>
    <recommendedName>
        <fullName evidence="4">ABC transporter domain-containing protein</fullName>
    </recommendedName>
</protein>
<evidence type="ECO:0000256" key="2">
    <source>
        <dbReference type="ARBA" id="ARBA00022737"/>
    </source>
</evidence>
<evidence type="ECO:0000256" key="3">
    <source>
        <dbReference type="SAM" id="Phobius"/>
    </source>
</evidence>
<organism evidence="5 6">
    <name type="scientific">Dovyalis caffra</name>
    <dbReference type="NCBI Taxonomy" id="77055"/>
    <lineage>
        <taxon>Eukaryota</taxon>
        <taxon>Viridiplantae</taxon>
        <taxon>Streptophyta</taxon>
        <taxon>Embryophyta</taxon>
        <taxon>Tracheophyta</taxon>
        <taxon>Spermatophyta</taxon>
        <taxon>Magnoliopsida</taxon>
        <taxon>eudicotyledons</taxon>
        <taxon>Gunneridae</taxon>
        <taxon>Pentapetalae</taxon>
        <taxon>rosids</taxon>
        <taxon>fabids</taxon>
        <taxon>Malpighiales</taxon>
        <taxon>Salicaceae</taxon>
        <taxon>Flacourtieae</taxon>
        <taxon>Dovyalis</taxon>
    </lineage>
</organism>
<keyword evidence="3" id="KW-0812">Transmembrane</keyword>
<feature type="transmembrane region" description="Helical" evidence="3">
    <location>
        <begin position="6"/>
        <end position="23"/>
    </location>
</feature>
<reference evidence="5 6" key="1">
    <citation type="submission" date="2024-01" db="EMBL/GenBank/DDBJ databases">
        <authorList>
            <person name="Waweru B."/>
        </authorList>
    </citation>
    <scope>NUCLEOTIDE SEQUENCE [LARGE SCALE GENOMIC DNA]</scope>
</reference>
<keyword evidence="2" id="KW-0677">Repeat</keyword>
<name>A0AAV1SU70_9ROSI</name>
<dbReference type="PANTHER" id="PTHR43394:SF11">
    <property type="entry name" value="ATP-BINDING CASSETTE TRANSPORTER"/>
    <property type="match status" value="1"/>
</dbReference>
<dbReference type="GO" id="GO:0090374">
    <property type="term" value="P:oligopeptide export from mitochondrion"/>
    <property type="evidence" value="ECO:0007669"/>
    <property type="project" value="TreeGrafter"/>
</dbReference>
<dbReference type="InterPro" id="IPR039421">
    <property type="entry name" value="Type_1_exporter"/>
</dbReference>
<dbReference type="Proteomes" id="UP001314170">
    <property type="component" value="Unassembled WGS sequence"/>
</dbReference>
<dbReference type="Pfam" id="PF00005">
    <property type="entry name" value="ABC_tran"/>
    <property type="match status" value="1"/>
</dbReference>
<keyword evidence="1" id="KW-0813">Transport</keyword>
<evidence type="ECO:0000256" key="1">
    <source>
        <dbReference type="ARBA" id="ARBA00022448"/>
    </source>
</evidence>
<dbReference type="GO" id="GO:0016887">
    <property type="term" value="F:ATP hydrolysis activity"/>
    <property type="evidence" value="ECO:0007669"/>
    <property type="project" value="InterPro"/>
</dbReference>
<dbReference type="PROSITE" id="PS00211">
    <property type="entry name" value="ABC_TRANSPORTER_1"/>
    <property type="match status" value="1"/>
</dbReference>
<dbReference type="GO" id="GO:0005743">
    <property type="term" value="C:mitochondrial inner membrane"/>
    <property type="evidence" value="ECO:0007669"/>
    <property type="project" value="TreeGrafter"/>
</dbReference>
<evidence type="ECO:0000259" key="4">
    <source>
        <dbReference type="PROSITE" id="PS50893"/>
    </source>
</evidence>
<evidence type="ECO:0000313" key="6">
    <source>
        <dbReference type="Proteomes" id="UP001314170"/>
    </source>
</evidence>
<accession>A0AAV1SU70</accession>
<dbReference type="SUPFAM" id="SSF52540">
    <property type="entry name" value="P-loop containing nucleoside triphosphate hydrolases"/>
    <property type="match status" value="1"/>
</dbReference>
<proteinExistence type="predicted"/>
<dbReference type="GO" id="GO:0015421">
    <property type="term" value="F:ABC-type oligopeptide transporter activity"/>
    <property type="evidence" value="ECO:0007669"/>
    <property type="project" value="TreeGrafter"/>
</dbReference>
<evidence type="ECO:0000313" key="5">
    <source>
        <dbReference type="EMBL" id="CAK7356099.1"/>
    </source>
</evidence>
<keyword evidence="6" id="KW-1185">Reference proteome</keyword>
<dbReference type="InterPro" id="IPR003439">
    <property type="entry name" value="ABC_transporter-like_ATP-bd"/>
</dbReference>
<dbReference type="InterPro" id="IPR027417">
    <property type="entry name" value="P-loop_NTPase"/>
</dbReference>
<comment type="caution">
    <text evidence="5">The sequence shown here is derived from an EMBL/GenBank/DDBJ whole genome shotgun (WGS) entry which is preliminary data.</text>
</comment>
<dbReference type="EMBL" id="CAWUPB010001197">
    <property type="protein sequence ID" value="CAK7356099.1"/>
    <property type="molecule type" value="Genomic_DNA"/>
</dbReference>
<keyword evidence="3" id="KW-1133">Transmembrane helix</keyword>
<sequence length="216" mass="23432">MGLGSVGAVVHGALMPVFFLLFGKMINTIGTTLPKEASHEVAKDSLDFVYLVQQEPALFGTSIYENTMYGKEGATEGDVIEPAKLANAHNFISSLLEGYSTKVGERGVQLSGGQKQRVAIARAVLKNSQILLLDDASSALDVESERIVQQALDRLMRNITTVIVAHRLSTIQNADKISVTESGKIIERGTRSSPIENTDGTYFKLVSLQQHPDGHY</sequence>